<keyword evidence="2" id="KW-0808">Transferase</keyword>
<dbReference type="Proteomes" id="UP000322139">
    <property type="component" value="Unassembled WGS sequence"/>
</dbReference>
<comment type="caution">
    <text evidence="2">The sequence shown here is derived from an EMBL/GenBank/DDBJ whole genome shotgun (WGS) entry which is preliminary data.</text>
</comment>
<name>A0A5D4RI71_9BACI</name>
<dbReference type="Pfam" id="PF13302">
    <property type="entry name" value="Acetyltransf_3"/>
    <property type="match status" value="1"/>
</dbReference>
<dbReference type="Gene3D" id="3.40.630.30">
    <property type="match status" value="1"/>
</dbReference>
<reference evidence="2 3" key="1">
    <citation type="submission" date="2019-08" db="EMBL/GenBank/DDBJ databases">
        <title>Bacillus genomes from the desert of Cuatro Cienegas, Coahuila.</title>
        <authorList>
            <person name="Olmedo-Alvarez G."/>
        </authorList>
    </citation>
    <scope>NUCLEOTIDE SEQUENCE [LARGE SCALE GENOMIC DNA]</scope>
    <source>
        <strain evidence="2 3">CH446_14T</strain>
    </source>
</reference>
<dbReference type="GO" id="GO:1990189">
    <property type="term" value="F:protein N-terminal-serine acetyltransferase activity"/>
    <property type="evidence" value="ECO:0007669"/>
    <property type="project" value="TreeGrafter"/>
</dbReference>
<dbReference type="InterPro" id="IPR016181">
    <property type="entry name" value="Acyl_CoA_acyltransferase"/>
</dbReference>
<dbReference type="EMBL" id="VTER01000004">
    <property type="protein sequence ID" value="TYS49378.1"/>
    <property type="molecule type" value="Genomic_DNA"/>
</dbReference>
<dbReference type="PANTHER" id="PTHR43441">
    <property type="entry name" value="RIBOSOMAL-PROTEIN-SERINE ACETYLTRANSFERASE"/>
    <property type="match status" value="1"/>
</dbReference>
<gene>
    <name evidence="2" type="ORF">FZD51_09225</name>
</gene>
<evidence type="ECO:0000313" key="2">
    <source>
        <dbReference type="EMBL" id="TYS49378.1"/>
    </source>
</evidence>
<evidence type="ECO:0000313" key="3">
    <source>
        <dbReference type="Proteomes" id="UP000322139"/>
    </source>
</evidence>
<proteinExistence type="predicted"/>
<dbReference type="PANTHER" id="PTHR43441:SF3">
    <property type="entry name" value="ACETYLTRANSFERASE"/>
    <property type="match status" value="1"/>
</dbReference>
<dbReference type="GO" id="GO:0005737">
    <property type="term" value="C:cytoplasm"/>
    <property type="evidence" value="ECO:0007669"/>
    <property type="project" value="TreeGrafter"/>
</dbReference>
<feature type="domain" description="N-acetyltransferase" evidence="1">
    <location>
        <begin position="29"/>
        <end position="188"/>
    </location>
</feature>
<dbReference type="GO" id="GO:0008999">
    <property type="term" value="F:protein-N-terminal-alanine acetyltransferase activity"/>
    <property type="evidence" value="ECO:0007669"/>
    <property type="project" value="TreeGrafter"/>
</dbReference>
<dbReference type="SUPFAM" id="SSF55729">
    <property type="entry name" value="Acyl-CoA N-acyltransferases (Nat)"/>
    <property type="match status" value="1"/>
</dbReference>
<dbReference type="PROSITE" id="PS51186">
    <property type="entry name" value="GNAT"/>
    <property type="match status" value="1"/>
</dbReference>
<sequence>MNPILIDFPEIIAETERLYIRPCLPGDGKDVYDAVIASKDELKKWLPFAAKEQSLEETEAGIRRSYAQFWLREDIRLHIYRKEDGQFIGSTGLHRIDWKAGRFEIGYWCDSRHHKKGYISEAVEALIEFTFSSLSANRIEIRCDPENTASRKIPERLGFTLEGTLRKNTLCASGDVLRDTCIFAKLKE</sequence>
<dbReference type="AlphaFoldDB" id="A0A5D4RI71"/>
<organism evidence="2 3">
    <name type="scientific">Bacillus infantis</name>
    <dbReference type="NCBI Taxonomy" id="324767"/>
    <lineage>
        <taxon>Bacteria</taxon>
        <taxon>Bacillati</taxon>
        <taxon>Bacillota</taxon>
        <taxon>Bacilli</taxon>
        <taxon>Bacillales</taxon>
        <taxon>Bacillaceae</taxon>
        <taxon>Bacillus</taxon>
    </lineage>
</organism>
<accession>A0A5D4RI71</accession>
<protein>
    <submittedName>
        <fullName evidence="2">GNAT family N-acetyltransferase</fullName>
    </submittedName>
</protein>
<dbReference type="InterPro" id="IPR051908">
    <property type="entry name" value="Ribosomal_N-acetyltransferase"/>
</dbReference>
<evidence type="ECO:0000259" key="1">
    <source>
        <dbReference type="PROSITE" id="PS51186"/>
    </source>
</evidence>
<dbReference type="RefSeq" id="WP_148974488.1">
    <property type="nucleotide sequence ID" value="NZ_JBNIKT010000006.1"/>
</dbReference>
<dbReference type="InterPro" id="IPR000182">
    <property type="entry name" value="GNAT_dom"/>
</dbReference>